<protein>
    <submittedName>
        <fullName evidence="2">Uncharacterized protein</fullName>
    </submittedName>
</protein>
<dbReference type="OrthoDB" id="4023585at2759"/>
<evidence type="ECO:0000313" key="3">
    <source>
        <dbReference type="Proteomes" id="UP000777438"/>
    </source>
</evidence>
<organism evidence="2 3">
    <name type="scientific">Thelonectria olida</name>
    <dbReference type="NCBI Taxonomy" id="1576542"/>
    <lineage>
        <taxon>Eukaryota</taxon>
        <taxon>Fungi</taxon>
        <taxon>Dikarya</taxon>
        <taxon>Ascomycota</taxon>
        <taxon>Pezizomycotina</taxon>
        <taxon>Sordariomycetes</taxon>
        <taxon>Hypocreomycetidae</taxon>
        <taxon>Hypocreales</taxon>
        <taxon>Nectriaceae</taxon>
        <taxon>Thelonectria</taxon>
    </lineage>
</organism>
<dbReference type="Proteomes" id="UP000777438">
    <property type="component" value="Unassembled WGS sequence"/>
</dbReference>
<dbReference type="AlphaFoldDB" id="A0A9P8W7H7"/>
<feature type="region of interest" description="Disordered" evidence="1">
    <location>
        <begin position="90"/>
        <end position="137"/>
    </location>
</feature>
<comment type="caution">
    <text evidence="2">The sequence shown here is derived from an EMBL/GenBank/DDBJ whole genome shotgun (WGS) entry which is preliminary data.</text>
</comment>
<proteinExistence type="predicted"/>
<reference evidence="2 3" key="1">
    <citation type="journal article" date="2021" name="Nat. Commun.">
        <title>Genetic determinants of endophytism in the Arabidopsis root mycobiome.</title>
        <authorList>
            <person name="Mesny F."/>
            <person name="Miyauchi S."/>
            <person name="Thiergart T."/>
            <person name="Pickel B."/>
            <person name="Atanasova L."/>
            <person name="Karlsson M."/>
            <person name="Huettel B."/>
            <person name="Barry K.W."/>
            <person name="Haridas S."/>
            <person name="Chen C."/>
            <person name="Bauer D."/>
            <person name="Andreopoulos W."/>
            <person name="Pangilinan J."/>
            <person name="LaButti K."/>
            <person name="Riley R."/>
            <person name="Lipzen A."/>
            <person name="Clum A."/>
            <person name="Drula E."/>
            <person name="Henrissat B."/>
            <person name="Kohler A."/>
            <person name="Grigoriev I.V."/>
            <person name="Martin F.M."/>
            <person name="Hacquard S."/>
        </authorList>
    </citation>
    <scope>NUCLEOTIDE SEQUENCE [LARGE SCALE GENOMIC DNA]</scope>
    <source>
        <strain evidence="2 3">MPI-CAGE-CH-0241</strain>
    </source>
</reference>
<keyword evidence="3" id="KW-1185">Reference proteome</keyword>
<dbReference type="EMBL" id="JAGPYM010000008">
    <property type="protein sequence ID" value="KAH6891334.1"/>
    <property type="molecule type" value="Genomic_DNA"/>
</dbReference>
<name>A0A9P8W7H7_9HYPO</name>
<sequence length="137" mass="14491">MSFLIESISRQIPVVSRAAPRAFVAHAPRAFSTSFVLNRTATETVKDGLKTVDRAVSHKIVDGIEAGENITHKIQEGMENVTEGKVAGKAEEAKGTAKAKANEWEGKAKGAAEHAKGAAEHAKGKVKGAAEEVKSKM</sequence>
<evidence type="ECO:0000256" key="1">
    <source>
        <dbReference type="SAM" id="MobiDB-lite"/>
    </source>
</evidence>
<evidence type="ECO:0000313" key="2">
    <source>
        <dbReference type="EMBL" id="KAH6891334.1"/>
    </source>
</evidence>
<accession>A0A9P8W7H7</accession>
<gene>
    <name evidence="2" type="ORF">B0T10DRAFT_485004</name>
</gene>